<proteinExistence type="predicted"/>
<dbReference type="Proteomes" id="UP000762676">
    <property type="component" value="Unassembled WGS sequence"/>
</dbReference>
<comment type="caution">
    <text evidence="3">The sequence shown here is derived from an EMBL/GenBank/DDBJ whole genome shotgun (WGS) entry which is preliminary data.</text>
</comment>
<feature type="compositionally biased region" description="Polar residues" evidence="1">
    <location>
        <begin position="126"/>
        <end position="140"/>
    </location>
</feature>
<evidence type="ECO:0000256" key="2">
    <source>
        <dbReference type="SAM" id="Phobius"/>
    </source>
</evidence>
<organism evidence="3 4">
    <name type="scientific">Elysia marginata</name>
    <dbReference type="NCBI Taxonomy" id="1093978"/>
    <lineage>
        <taxon>Eukaryota</taxon>
        <taxon>Metazoa</taxon>
        <taxon>Spiralia</taxon>
        <taxon>Lophotrochozoa</taxon>
        <taxon>Mollusca</taxon>
        <taxon>Gastropoda</taxon>
        <taxon>Heterobranchia</taxon>
        <taxon>Euthyneura</taxon>
        <taxon>Panpulmonata</taxon>
        <taxon>Sacoglossa</taxon>
        <taxon>Placobranchoidea</taxon>
        <taxon>Plakobranchidae</taxon>
        <taxon>Elysia</taxon>
    </lineage>
</organism>
<evidence type="ECO:0008006" key="5">
    <source>
        <dbReference type="Google" id="ProtNLM"/>
    </source>
</evidence>
<feature type="compositionally biased region" description="Basic and acidic residues" evidence="1">
    <location>
        <begin position="149"/>
        <end position="160"/>
    </location>
</feature>
<feature type="region of interest" description="Disordered" evidence="1">
    <location>
        <begin position="112"/>
        <end position="169"/>
    </location>
</feature>
<reference evidence="3 4" key="1">
    <citation type="journal article" date="2021" name="Elife">
        <title>Chloroplast acquisition without the gene transfer in kleptoplastic sea slugs, Plakobranchus ocellatus.</title>
        <authorList>
            <person name="Maeda T."/>
            <person name="Takahashi S."/>
            <person name="Yoshida T."/>
            <person name="Shimamura S."/>
            <person name="Takaki Y."/>
            <person name="Nagai Y."/>
            <person name="Toyoda A."/>
            <person name="Suzuki Y."/>
            <person name="Arimoto A."/>
            <person name="Ishii H."/>
            <person name="Satoh N."/>
            <person name="Nishiyama T."/>
            <person name="Hasebe M."/>
            <person name="Maruyama T."/>
            <person name="Minagawa J."/>
            <person name="Obokata J."/>
            <person name="Shigenobu S."/>
        </authorList>
    </citation>
    <scope>NUCLEOTIDE SEQUENCE [LARGE SCALE GENOMIC DNA]</scope>
</reference>
<dbReference type="AlphaFoldDB" id="A0AAV4GUE1"/>
<accession>A0AAV4GUE1</accession>
<keyword evidence="2" id="KW-0812">Transmembrane</keyword>
<keyword evidence="2" id="KW-0472">Membrane</keyword>
<evidence type="ECO:0000313" key="4">
    <source>
        <dbReference type="Proteomes" id="UP000762676"/>
    </source>
</evidence>
<protein>
    <recommendedName>
        <fullName evidence="5">DUF4124 domain-containing protein</fullName>
    </recommendedName>
</protein>
<sequence length="169" mass="18551">MRHGIDWGRRINFTLFIGALVSAPFFIPGPSGKPLATLDDILPDANTLTSLLNEGKRIANKLQTYIPGDIAAPQKETVNGWQDANGVWHFSDTVPMADPSVKTRKIHIDTSLITPLPDMPEPVKNNADSSGDAPSSNQAKPKNMINEAQKARDQMNERHSTQKQILDSL</sequence>
<feature type="transmembrane region" description="Helical" evidence="2">
    <location>
        <begin position="12"/>
        <end position="29"/>
    </location>
</feature>
<evidence type="ECO:0000313" key="3">
    <source>
        <dbReference type="EMBL" id="GFR88901.1"/>
    </source>
</evidence>
<keyword evidence="4" id="KW-1185">Reference proteome</keyword>
<keyword evidence="2" id="KW-1133">Transmembrane helix</keyword>
<name>A0AAV4GUE1_9GAST</name>
<gene>
    <name evidence="3" type="ORF">ElyMa_006110900</name>
</gene>
<dbReference type="EMBL" id="BMAT01012267">
    <property type="protein sequence ID" value="GFR88901.1"/>
    <property type="molecule type" value="Genomic_DNA"/>
</dbReference>
<evidence type="ECO:0000256" key="1">
    <source>
        <dbReference type="SAM" id="MobiDB-lite"/>
    </source>
</evidence>